<organism evidence="2 3">
    <name type="scientific">Candidatus Corynebacterium avicola</name>
    <dbReference type="NCBI Taxonomy" id="2838527"/>
    <lineage>
        <taxon>Bacteria</taxon>
        <taxon>Bacillati</taxon>
        <taxon>Actinomycetota</taxon>
        <taxon>Actinomycetes</taxon>
        <taxon>Mycobacteriales</taxon>
        <taxon>Corynebacteriaceae</taxon>
        <taxon>Corynebacterium</taxon>
    </lineage>
</organism>
<proteinExistence type="predicted"/>
<dbReference type="EMBL" id="DXGC01000123">
    <property type="protein sequence ID" value="HIW92803.1"/>
    <property type="molecule type" value="Genomic_DNA"/>
</dbReference>
<dbReference type="AlphaFoldDB" id="A0A9D1UMH9"/>
<gene>
    <name evidence="2" type="ORF">H9870_14210</name>
</gene>
<dbReference type="PROSITE" id="PS51819">
    <property type="entry name" value="VOC"/>
    <property type="match status" value="1"/>
</dbReference>
<evidence type="ECO:0000259" key="1">
    <source>
        <dbReference type="PROSITE" id="PS51819"/>
    </source>
</evidence>
<dbReference type="Proteomes" id="UP000824190">
    <property type="component" value="Unassembled WGS sequence"/>
</dbReference>
<evidence type="ECO:0000313" key="2">
    <source>
        <dbReference type="EMBL" id="HIW92803.1"/>
    </source>
</evidence>
<accession>A0A9D1UMH9</accession>
<dbReference type="InterPro" id="IPR004360">
    <property type="entry name" value="Glyas_Fos-R_dOase_dom"/>
</dbReference>
<name>A0A9D1UMH9_9CORY</name>
<sequence length="130" mass="13795">MTTNTTTTGPDFVSFQVRDLETSATFYSDTVGLHRVEAPNPDAAVFSTGPDGTAFAVRRPFPGVELDAASPALGYGIGVWFHSPDPSATHRRVADSGAKIVQEPFDGPFGTQFSFLDPDGYTVTVHGDAN</sequence>
<dbReference type="InterPro" id="IPR029068">
    <property type="entry name" value="Glyas_Bleomycin-R_OHBP_Dase"/>
</dbReference>
<dbReference type="Gene3D" id="3.10.180.10">
    <property type="entry name" value="2,3-Dihydroxybiphenyl 1,2-Dioxygenase, domain 1"/>
    <property type="match status" value="1"/>
</dbReference>
<dbReference type="Pfam" id="PF00903">
    <property type="entry name" value="Glyoxalase"/>
    <property type="match status" value="1"/>
</dbReference>
<comment type="caution">
    <text evidence="2">The sequence shown here is derived from an EMBL/GenBank/DDBJ whole genome shotgun (WGS) entry which is preliminary data.</text>
</comment>
<dbReference type="InterPro" id="IPR037523">
    <property type="entry name" value="VOC_core"/>
</dbReference>
<evidence type="ECO:0000313" key="3">
    <source>
        <dbReference type="Proteomes" id="UP000824190"/>
    </source>
</evidence>
<protein>
    <submittedName>
        <fullName evidence="2">VOC family protein</fullName>
    </submittedName>
</protein>
<dbReference type="SUPFAM" id="SSF54593">
    <property type="entry name" value="Glyoxalase/Bleomycin resistance protein/Dihydroxybiphenyl dioxygenase"/>
    <property type="match status" value="1"/>
</dbReference>
<reference evidence="2" key="2">
    <citation type="submission" date="2021-04" db="EMBL/GenBank/DDBJ databases">
        <authorList>
            <person name="Gilroy R."/>
        </authorList>
    </citation>
    <scope>NUCLEOTIDE SEQUENCE</scope>
    <source>
        <strain evidence="2">CHK32-1732</strain>
    </source>
</reference>
<reference evidence="2" key="1">
    <citation type="journal article" date="2021" name="PeerJ">
        <title>Extensive microbial diversity within the chicken gut microbiome revealed by metagenomics and culture.</title>
        <authorList>
            <person name="Gilroy R."/>
            <person name="Ravi A."/>
            <person name="Getino M."/>
            <person name="Pursley I."/>
            <person name="Horton D.L."/>
            <person name="Alikhan N.F."/>
            <person name="Baker D."/>
            <person name="Gharbi K."/>
            <person name="Hall N."/>
            <person name="Watson M."/>
            <person name="Adriaenssens E.M."/>
            <person name="Foster-Nyarko E."/>
            <person name="Jarju S."/>
            <person name="Secka A."/>
            <person name="Antonio M."/>
            <person name="Oren A."/>
            <person name="Chaudhuri R.R."/>
            <person name="La Ragione R."/>
            <person name="Hildebrand F."/>
            <person name="Pallen M.J."/>
        </authorList>
    </citation>
    <scope>NUCLEOTIDE SEQUENCE</scope>
    <source>
        <strain evidence="2">CHK32-1732</strain>
    </source>
</reference>
<feature type="domain" description="VOC" evidence="1">
    <location>
        <begin position="9"/>
        <end position="128"/>
    </location>
</feature>